<comment type="similarity">
    <text evidence="2 8">Belongs to the MIP/aquaporin (TC 1.A.8) family.</text>
</comment>
<dbReference type="InterPro" id="IPR034294">
    <property type="entry name" value="Aquaporin_transptr"/>
</dbReference>
<evidence type="ECO:0000256" key="4">
    <source>
        <dbReference type="ARBA" id="ARBA00022475"/>
    </source>
</evidence>
<gene>
    <name evidence="10" type="ORF">ACFOSB_08605</name>
</gene>
<comment type="caution">
    <text evidence="10">The sequence shown here is derived from an EMBL/GenBank/DDBJ whole genome shotgun (WGS) entry which is preliminary data.</text>
</comment>
<keyword evidence="3 8" id="KW-0813">Transport</keyword>
<keyword evidence="4" id="KW-1003">Cell membrane</keyword>
<accession>A0ABV7Z6J1</accession>
<dbReference type="PROSITE" id="PS00221">
    <property type="entry name" value="MIP"/>
    <property type="match status" value="1"/>
</dbReference>
<evidence type="ECO:0000256" key="9">
    <source>
        <dbReference type="SAM" id="Phobius"/>
    </source>
</evidence>
<proteinExistence type="inferred from homology"/>
<name>A0ABV7Z6J1_9DEIO</name>
<dbReference type="InterPro" id="IPR023271">
    <property type="entry name" value="Aquaporin-like"/>
</dbReference>
<feature type="transmembrane region" description="Helical" evidence="9">
    <location>
        <begin position="102"/>
        <end position="123"/>
    </location>
</feature>
<organism evidence="10 11">
    <name type="scientific">Deinococcus rufus</name>
    <dbReference type="NCBI Taxonomy" id="2136097"/>
    <lineage>
        <taxon>Bacteria</taxon>
        <taxon>Thermotogati</taxon>
        <taxon>Deinococcota</taxon>
        <taxon>Deinococci</taxon>
        <taxon>Deinococcales</taxon>
        <taxon>Deinococcaceae</taxon>
        <taxon>Deinococcus</taxon>
    </lineage>
</organism>
<evidence type="ECO:0000256" key="1">
    <source>
        <dbReference type="ARBA" id="ARBA00004651"/>
    </source>
</evidence>
<keyword evidence="11" id="KW-1185">Reference proteome</keyword>
<keyword evidence="5 8" id="KW-0812">Transmembrane</keyword>
<evidence type="ECO:0000313" key="10">
    <source>
        <dbReference type="EMBL" id="MFC3832913.1"/>
    </source>
</evidence>
<feature type="transmembrane region" description="Helical" evidence="9">
    <location>
        <begin position="178"/>
        <end position="195"/>
    </location>
</feature>
<dbReference type="EMBL" id="JBHRZG010000009">
    <property type="protein sequence ID" value="MFC3832913.1"/>
    <property type="molecule type" value="Genomic_DNA"/>
</dbReference>
<dbReference type="Proteomes" id="UP001595803">
    <property type="component" value="Unassembled WGS sequence"/>
</dbReference>
<dbReference type="PRINTS" id="PR00783">
    <property type="entry name" value="MINTRINSICP"/>
</dbReference>
<reference evidence="11" key="1">
    <citation type="journal article" date="2019" name="Int. J. Syst. Evol. Microbiol.">
        <title>The Global Catalogue of Microorganisms (GCM) 10K type strain sequencing project: providing services to taxonomists for standard genome sequencing and annotation.</title>
        <authorList>
            <consortium name="The Broad Institute Genomics Platform"/>
            <consortium name="The Broad Institute Genome Sequencing Center for Infectious Disease"/>
            <person name="Wu L."/>
            <person name="Ma J."/>
        </authorList>
    </citation>
    <scope>NUCLEOTIDE SEQUENCE [LARGE SCALE GENOMIC DNA]</scope>
    <source>
        <strain evidence="11">CCTCC AB 2017081</strain>
    </source>
</reference>
<evidence type="ECO:0000256" key="7">
    <source>
        <dbReference type="ARBA" id="ARBA00023136"/>
    </source>
</evidence>
<dbReference type="SUPFAM" id="SSF81338">
    <property type="entry name" value="Aquaporin-like"/>
    <property type="match status" value="1"/>
</dbReference>
<evidence type="ECO:0000256" key="5">
    <source>
        <dbReference type="ARBA" id="ARBA00022692"/>
    </source>
</evidence>
<evidence type="ECO:0000256" key="3">
    <source>
        <dbReference type="ARBA" id="ARBA00022448"/>
    </source>
</evidence>
<keyword evidence="6 9" id="KW-1133">Transmembrane helix</keyword>
<dbReference type="PANTHER" id="PTHR19139:SF199">
    <property type="entry name" value="MIP17260P"/>
    <property type="match status" value="1"/>
</dbReference>
<evidence type="ECO:0000313" key="11">
    <source>
        <dbReference type="Proteomes" id="UP001595803"/>
    </source>
</evidence>
<dbReference type="InterPro" id="IPR000425">
    <property type="entry name" value="MIP"/>
</dbReference>
<feature type="transmembrane region" description="Helical" evidence="9">
    <location>
        <begin position="12"/>
        <end position="37"/>
    </location>
</feature>
<dbReference type="PANTHER" id="PTHR19139">
    <property type="entry name" value="AQUAPORIN TRANSPORTER"/>
    <property type="match status" value="1"/>
</dbReference>
<sequence length="261" mass="27138">MSANLRAPASRALLPLYGAELLGTALLVFGGVSWVTLMFAPHSPLPALLPDAGLRRALTGALFGLTGTAVTLSPLGRLSGAHLNPAVTFAFWLERQIGAGNAVLYVAAQLLGGVLGAAALLVWGSWGRAVAFGVTRPAPGVGAALACALEAAITFTLVTVIFVLVAHERTRAWTPWSVPPLFALLVWLEAPLTGTSANPARSLGPALVTGTWQDAWVYAAGPLVGAGVATSLIALEVWGTRRIREARLAHFQTPVGRDEQD</sequence>
<dbReference type="Pfam" id="PF00230">
    <property type="entry name" value="MIP"/>
    <property type="match status" value="1"/>
</dbReference>
<protein>
    <submittedName>
        <fullName evidence="10">MIP/aquaporin family protein</fullName>
    </submittedName>
</protein>
<evidence type="ECO:0000256" key="2">
    <source>
        <dbReference type="ARBA" id="ARBA00006175"/>
    </source>
</evidence>
<feature type="transmembrane region" description="Helical" evidence="9">
    <location>
        <begin position="57"/>
        <end position="75"/>
    </location>
</feature>
<dbReference type="Gene3D" id="1.20.1080.10">
    <property type="entry name" value="Glycerol uptake facilitator protein"/>
    <property type="match status" value="1"/>
</dbReference>
<evidence type="ECO:0000256" key="6">
    <source>
        <dbReference type="ARBA" id="ARBA00022989"/>
    </source>
</evidence>
<keyword evidence="7 9" id="KW-0472">Membrane</keyword>
<feature type="transmembrane region" description="Helical" evidence="9">
    <location>
        <begin position="143"/>
        <end position="166"/>
    </location>
</feature>
<dbReference type="InterPro" id="IPR022357">
    <property type="entry name" value="MIP_CS"/>
</dbReference>
<feature type="transmembrane region" description="Helical" evidence="9">
    <location>
        <begin position="215"/>
        <end position="238"/>
    </location>
</feature>
<dbReference type="RefSeq" id="WP_322474802.1">
    <property type="nucleotide sequence ID" value="NZ_JBHRZG010000009.1"/>
</dbReference>
<comment type="subcellular location">
    <subcellularLocation>
        <location evidence="1">Cell membrane</location>
        <topology evidence="1">Multi-pass membrane protein</topology>
    </subcellularLocation>
</comment>
<evidence type="ECO:0000256" key="8">
    <source>
        <dbReference type="RuleBase" id="RU000477"/>
    </source>
</evidence>